<feature type="region of interest" description="Disordered" evidence="1">
    <location>
        <begin position="72"/>
        <end position="104"/>
    </location>
</feature>
<gene>
    <name evidence="2" type="ORF">E2C01_065050</name>
</gene>
<evidence type="ECO:0000256" key="1">
    <source>
        <dbReference type="SAM" id="MobiDB-lite"/>
    </source>
</evidence>
<dbReference type="EMBL" id="VSRR010031716">
    <property type="protein sequence ID" value="MPC70791.1"/>
    <property type="molecule type" value="Genomic_DNA"/>
</dbReference>
<accession>A0A5B7HDG1</accession>
<comment type="caution">
    <text evidence="2">The sequence shown here is derived from an EMBL/GenBank/DDBJ whole genome shotgun (WGS) entry which is preliminary data.</text>
</comment>
<evidence type="ECO:0000313" key="2">
    <source>
        <dbReference type="EMBL" id="MPC70791.1"/>
    </source>
</evidence>
<organism evidence="2 3">
    <name type="scientific">Portunus trituberculatus</name>
    <name type="common">Swimming crab</name>
    <name type="synonym">Neptunus trituberculatus</name>
    <dbReference type="NCBI Taxonomy" id="210409"/>
    <lineage>
        <taxon>Eukaryota</taxon>
        <taxon>Metazoa</taxon>
        <taxon>Ecdysozoa</taxon>
        <taxon>Arthropoda</taxon>
        <taxon>Crustacea</taxon>
        <taxon>Multicrustacea</taxon>
        <taxon>Malacostraca</taxon>
        <taxon>Eumalacostraca</taxon>
        <taxon>Eucarida</taxon>
        <taxon>Decapoda</taxon>
        <taxon>Pleocyemata</taxon>
        <taxon>Brachyura</taxon>
        <taxon>Eubrachyura</taxon>
        <taxon>Portunoidea</taxon>
        <taxon>Portunidae</taxon>
        <taxon>Portuninae</taxon>
        <taxon>Portunus</taxon>
    </lineage>
</organism>
<feature type="compositionally biased region" description="Gly residues" evidence="1">
    <location>
        <begin position="74"/>
        <end position="90"/>
    </location>
</feature>
<name>A0A5B7HDG1_PORTR</name>
<dbReference type="AlphaFoldDB" id="A0A5B7HDG1"/>
<evidence type="ECO:0000313" key="3">
    <source>
        <dbReference type="Proteomes" id="UP000324222"/>
    </source>
</evidence>
<keyword evidence="3" id="KW-1185">Reference proteome</keyword>
<protein>
    <submittedName>
        <fullName evidence="2">Uncharacterized protein</fullName>
    </submittedName>
</protein>
<dbReference type="Proteomes" id="UP000324222">
    <property type="component" value="Unassembled WGS sequence"/>
</dbReference>
<proteinExistence type="predicted"/>
<sequence length="117" mass="12232">MLAGGCASTFSHQGLVRELWTVGASPCYLLTAEGRQEGGEMKAGWEFGPLSSQVIPGPYLCKVPQRRYCAGSPSVGGSGRPPMSPGGGHWSGKDLRQRGSSGSSRFPCGVTGHCMML</sequence>
<reference evidence="2 3" key="1">
    <citation type="submission" date="2019-05" db="EMBL/GenBank/DDBJ databases">
        <title>Another draft genome of Portunus trituberculatus and its Hox gene families provides insights of decapod evolution.</title>
        <authorList>
            <person name="Jeong J.-H."/>
            <person name="Song I."/>
            <person name="Kim S."/>
            <person name="Choi T."/>
            <person name="Kim D."/>
            <person name="Ryu S."/>
            <person name="Kim W."/>
        </authorList>
    </citation>
    <scope>NUCLEOTIDE SEQUENCE [LARGE SCALE GENOMIC DNA]</scope>
    <source>
        <tissue evidence="2">Muscle</tissue>
    </source>
</reference>